<dbReference type="CDD" id="cd09272">
    <property type="entry name" value="RNase_HI_RT_Ty1"/>
    <property type="match status" value="1"/>
</dbReference>
<protein>
    <submittedName>
        <fullName evidence="2">Putative ovule protein</fullName>
    </submittedName>
</protein>
<accession>A0A0V0GGL5</accession>
<organism evidence="2">
    <name type="scientific">Solanum chacoense</name>
    <name type="common">Chaco potato</name>
    <dbReference type="NCBI Taxonomy" id="4108"/>
    <lineage>
        <taxon>Eukaryota</taxon>
        <taxon>Viridiplantae</taxon>
        <taxon>Streptophyta</taxon>
        <taxon>Embryophyta</taxon>
        <taxon>Tracheophyta</taxon>
        <taxon>Spermatophyta</taxon>
        <taxon>Magnoliopsida</taxon>
        <taxon>eudicotyledons</taxon>
        <taxon>Gunneridae</taxon>
        <taxon>Pentapetalae</taxon>
        <taxon>asterids</taxon>
        <taxon>lamiids</taxon>
        <taxon>Solanales</taxon>
        <taxon>Solanaceae</taxon>
        <taxon>Solanoideae</taxon>
        <taxon>Solaneae</taxon>
        <taxon>Solanum</taxon>
    </lineage>
</organism>
<proteinExistence type="predicted"/>
<name>A0A0V0GGL5_SOLCH</name>
<sequence>MGDNTSAINMGKNPVQHKRTTHIDVRHHFLRVNVEKGNIIMKYYRTEDQIADIFTKALNKD</sequence>
<reference evidence="2" key="1">
    <citation type="submission" date="2015-12" db="EMBL/GenBank/DDBJ databases">
        <title>Gene expression during late stages of embryo sac development: a critical building block for successful pollen-pistil interactions.</title>
        <authorList>
            <person name="Liu Y."/>
            <person name="Joly V."/>
            <person name="Sabar M."/>
            <person name="Matton D.P."/>
        </authorList>
    </citation>
    <scope>NUCLEOTIDE SEQUENCE</scope>
</reference>
<evidence type="ECO:0000256" key="1">
    <source>
        <dbReference type="SAM" id="MobiDB-lite"/>
    </source>
</evidence>
<evidence type="ECO:0000313" key="2">
    <source>
        <dbReference type="EMBL" id="JAP07333.1"/>
    </source>
</evidence>
<dbReference type="EMBL" id="GEDG01038979">
    <property type="protein sequence ID" value="JAP07333.1"/>
    <property type="molecule type" value="Transcribed_RNA"/>
</dbReference>
<dbReference type="AlphaFoldDB" id="A0A0V0GGL5"/>
<feature type="region of interest" description="Disordered" evidence="1">
    <location>
        <begin position="1"/>
        <end position="22"/>
    </location>
</feature>